<feature type="non-terminal residue" evidence="1">
    <location>
        <position position="80"/>
    </location>
</feature>
<sequence length="80" mass="9058">EKMQSPTRTELLGKLTGPTHGAKAFKEKFVEIYENFFKGNDPSAGRPHFWSELFLLKVNAAYLTRCLSEISQDQLLAIKA</sequence>
<evidence type="ECO:0000313" key="1">
    <source>
        <dbReference type="EMBL" id="CAG8799227.1"/>
    </source>
</evidence>
<accession>A0ACA9RMB6</accession>
<organism evidence="1 2">
    <name type="scientific">Racocetra persica</name>
    <dbReference type="NCBI Taxonomy" id="160502"/>
    <lineage>
        <taxon>Eukaryota</taxon>
        <taxon>Fungi</taxon>
        <taxon>Fungi incertae sedis</taxon>
        <taxon>Mucoromycota</taxon>
        <taxon>Glomeromycotina</taxon>
        <taxon>Glomeromycetes</taxon>
        <taxon>Diversisporales</taxon>
        <taxon>Gigasporaceae</taxon>
        <taxon>Racocetra</taxon>
    </lineage>
</organism>
<protein>
    <submittedName>
        <fullName evidence="1">19166_t:CDS:1</fullName>
    </submittedName>
</protein>
<comment type="caution">
    <text evidence="1">The sequence shown here is derived from an EMBL/GenBank/DDBJ whole genome shotgun (WGS) entry which is preliminary data.</text>
</comment>
<name>A0ACA9RMB6_9GLOM</name>
<evidence type="ECO:0000313" key="2">
    <source>
        <dbReference type="Proteomes" id="UP000789920"/>
    </source>
</evidence>
<gene>
    <name evidence="1" type="ORF">RPERSI_LOCUS20675</name>
</gene>
<proteinExistence type="predicted"/>
<feature type="non-terminal residue" evidence="1">
    <location>
        <position position="1"/>
    </location>
</feature>
<reference evidence="1" key="1">
    <citation type="submission" date="2021-06" db="EMBL/GenBank/DDBJ databases">
        <authorList>
            <person name="Kallberg Y."/>
            <person name="Tangrot J."/>
            <person name="Rosling A."/>
        </authorList>
    </citation>
    <scope>NUCLEOTIDE SEQUENCE</scope>
    <source>
        <strain evidence="1">MA461A</strain>
    </source>
</reference>
<keyword evidence="2" id="KW-1185">Reference proteome</keyword>
<dbReference type="Proteomes" id="UP000789920">
    <property type="component" value="Unassembled WGS sequence"/>
</dbReference>
<dbReference type="EMBL" id="CAJVQC010058937">
    <property type="protein sequence ID" value="CAG8799227.1"/>
    <property type="molecule type" value="Genomic_DNA"/>
</dbReference>